<keyword evidence="1" id="KW-0472">Membrane</keyword>
<comment type="caution">
    <text evidence="2">The sequence shown here is derived from an EMBL/GenBank/DDBJ whole genome shotgun (WGS) entry which is preliminary data.</text>
</comment>
<proteinExistence type="predicted"/>
<feature type="non-terminal residue" evidence="2">
    <location>
        <position position="111"/>
    </location>
</feature>
<dbReference type="EMBL" id="CALNXI010006086">
    <property type="protein sequence ID" value="CAH3198880.1"/>
    <property type="molecule type" value="Genomic_DNA"/>
</dbReference>
<protein>
    <recommendedName>
        <fullName evidence="4">TLC domain-containing protein</fullName>
    </recommendedName>
</protein>
<feature type="transmembrane region" description="Helical" evidence="1">
    <location>
        <begin position="20"/>
        <end position="43"/>
    </location>
</feature>
<keyword evidence="3" id="KW-1185">Reference proteome</keyword>
<evidence type="ECO:0000256" key="1">
    <source>
        <dbReference type="SAM" id="Phobius"/>
    </source>
</evidence>
<reference evidence="2 3" key="1">
    <citation type="submission" date="2022-05" db="EMBL/GenBank/DDBJ databases">
        <authorList>
            <consortium name="Genoscope - CEA"/>
            <person name="William W."/>
        </authorList>
    </citation>
    <scope>NUCLEOTIDE SEQUENCE [LARGE SCALE GENOMIC DNA]</scope>
</reference>
<gene>
    <name evidence="2" type="ORF">PEVE_00037292</name>
</gene>
<keyword evidence="1" id="KW-0812">Transmembrane</keyword>
<evidence type="ECO:0000313" key="3">
    <source>
        <dbReference type="Proteomes" id="UP001159427"/>
    </source>
</evidence>
<feature type="transmembrane region" description="Helical" evidence="1">
    <location>
        <begin position="55"/>
        <end position="76"/>
    </location>
</feature>
<sequence>MTRVLPHFSAPNGPQDTSFSYLLVVLISFLAFRGLYFLGKATFTLPPGLSSKKEWLYLNTLISFIHACISSVWSIFCFYHKPSMLTDLVRSDQLRSEWSLPSTCLLAFLIG</sequence>
<keyword evidence="1" id="KW-1133">Transmembrane helix</keyword>
<name>A0ABN8T3L8_9CNID</name>
<accession>A0ABN8T3L8</accession>
<evidence type="ECO:0000313" key="2">
    <source>
        <dbReference type="EMBL" id="CAH3198880.1"/>
    </source>
</evidence>
<organism evidence="2 3">
    <name type="scientific">Porites evermanni</name>
    <dbReference type="NCBI Taxonomy" id="104178"/>
    <lineage>
        <taxon>Eukaryota</taxon>
        <taxon>Metazoa</taxon>
        <taxon>Cnidaria</taxon>
        <taxon>Anthozoa</taxon>
        <taxon>Hexacorallia</taxon>
        <taxon>Scleractinia</taxon>
        <taxon>Fungiina</taxon>
        <taxon>Poritidae</taxon>
        <taxon>Porites</taxon>
    </lineage>
</organism>
<evidence type="ECO:0008006" key="4">
    <source>
        <dbReference type="Google" id="ProtNLM"/>
    </source>
</evidence>
<dbReference type="Proteomes" id="UP001159427">
    <property type="component" value="Unassembled WGS sequence"/>
</dbReference>